<reference evidence="1 2" key="1">
    <citation type="journal article" date="2014" name="Genome Biol. Evol.">
        <title>The secreted proteins of Achlya hypogyna and Thraustotheca clavata identify the ancestral oomycete secretome and reveal gene acquisitions by horizontal gene transfer.</title>
        <authorList>
            <person name="Misner I."/>
            <person name="Blouin N."/>
            <person name="Leonard G."/>
            <person name="Richards T.A."/>
            <person name="Lane C.E."/>
        </authorList>
    </citation>
    <scope>NUCLEOTIDE SEQUENCE [LARGE SCALE GENOMIC DNA]</scope>
    <source>
        <strain evidence="1 2">ATCC 48635</strain>
    </source>
</reference>
<dbReference type="PANTHER" id="PTHR34365:SF7">
    <property type="entry name" value="GLYCINE-RICH DOMAIN-CONTAINING PROTEIN 1"/>
    <property type="match status" value="1"/>
</dbReference>
<protein>
    <submittedName>
        <fullName evidence="1">Uncharacterized protein</fullName>
    </submittedName>
</protein>
<dbReference type="InterPro" id="IPR009836">
    <property type="entry name" value="GRDP-like"/>
</dbReference>
<dbReference type="PANTHER" id="PTHR34365">
    <property type="entry name" value="ENOLASE (DUF1399)"/>
    <property type="match status" value="1"/>
</dbReference>
<keyword evidence="2" id="KW-1185">Reference proteome</keyword>
<proteinExistence type="predicted"/>
<evidence type="ECO:0000313" key="1">
    <source>
        <dbReference type="EMBL" id="OQR99856.1"/>
    </source>
</evidence>
<evidence type="ECO:0000313" key="2">
    <source>
        <dbReference type="Proteomes" id="UP000243579"/>
    </source>
</evidence>
<comment type="caution">
    <text evidence="1">The sequence shown here is derived from an EMBL/GenBank/DDBJ whole genome shotgun (WGS) entry which is preliminary data.</text>
</comment>
<dbReference type="AlphaFoldDB" id="A0A1V9ZPE7"/>
<dbReference type="OrthoDB" id="70373at2759"/>
<name>A0A1V9ZPE7_ACHHY</name>
<accession>A0A1V9ZPE7</accession>
<dbReference type="Proteomes" id="UP000243579">
    <property type="component" value="Unassembled WGS sequence"/>
</dbReference>
<gene>
    <name evidence="1" type="ORF">ACHHYP_04240</name>
</gene>
<dbReference type="EMBL" id="JNBR01000038">
    <property type="protein sequence ID" value="OQR99856.1"/>
    <property type="molecule type" value="Genomic_DNA"/>
</dbReference>
<sequence>MSSYVVNANIRGFLGASSPATITLRRQELQVTNGHGSCKAYDLRHCTVAESAPSTMCICFANKKKLVLELPSPRIRMKFVALVTTAATFIDYVIPEESVWDRLISVASDITTHAPVKRVKPCGLSVGDVQAHIDNLTNVYNHLSTLGSPLALYAWLLELEAEYVVKHRSHALNGSYAHAVYKQSTLAYALGTTSAEQKPDPATFVTVCPHCKREYDRALIYQIYRNRGKWPCGTCGETIRKDIYYKNQFGTSAFDVPLREVLAKCPLRRCSSSFSLDERRRMHLLGETITCSGCQKGISYESFQIAALIQVHPTIEHKSYRNADGTRVGRWQTPRELPRDGRWSTYITDTEAAIKAMQSAEPPLDTFEVATLLENFKHSVAMIRAHAVGAFPVDLVQVMHQDLPFVAAIAAHAAYWTNHSVIAAAIRRYEQFVHLSASPLLGRGKRPLAPTVDIALIWRVHRTMHENYCAFSRSVADCILVSDSDATAAEYIKACIAWSRAYKEPYSSHVPSGETPETLFNVGALLAVGDSRFHGVDEVFYASELTHATSVDAEMLVAVIGTPLYTLAAPTQAAVLLG</sequence>
<organism evidence="1 2">
    <name type="scientific">Achlya hypogyna</name>
    <name type="common">Oomycete</name>
    <name type="synonym">Protoachlya hypogyna</name>
    <dbReference type="NCBI Taxonomy" id="1202772"/>
    <lineage>
        <taxon>Eukaryota</taxon>
        <taxon>Sar</taxon>
        <taxon>Stramenopiles</taxon>
        <taxon>Oomycota</taxon>
        <taxon>Saprolegniomycetes</taxon>
        <taxon>Saprolegniales</taxon>
        <taxon>Achlyaceae</taxon>
        <taxon>Achlya</taxon>
    </lineage>
</organism>
<dbReference type="Pfam" id="PF07173">
    <property type="entry name" value="GRDP-like"/>
    <property type="match status" value="1"/>
</dbReference>